<evidence type="ECO:0000313" key="3">
    <source>
        <dbReference type="EMBL" id="EDO44683.1"/>
    </source>
</evidence>
<keyword evidence="4" id="KW-1185">Reference proteome</keyword>
<dbReference type="HOGENOM" id="CLU_708461_0_0_1"/>
<feature type="transmembrane region" description="Helical" evidence="2">
    <location>
        <begin position="218"/>
        <end position="238"/>
    </location>
</feature>
<dbReference type="eggNOG" id="ENOG502SZ4F">
    <property type="taxonomic scope" value="Eukaryota"/>
</dbReference>
<feature type="region of interest" description="Disordered" evidence="1">
    <location>
        <begin position="1"/>
        <end position="23"/>
    </location>
</feature>
<organism evidence="3 4">
    <name type="scientific">Nematostella vectensis</name>
    <name type="common">Starlet sea anemone</name>
    <dbReference type="NCBI Taxonomy" id="45351"/>
    <lineage>
        <taxon>Eukaryota</taxon>
        <taxon>Metazoa</taxon>
        <taxon>Cnidaria</taxon>
        <taxon>Anthozoa</taxon>
        <taxon>Hexacorallia</taxon>
        <taxon>Actiniaria</taxon>
        <taxon>Edwardsiidae</taxon>
        <taxon>Nematostella</taxon>
    </lineage>
</organism>
<reference evidence="3 4" key="1">
    <citation type="journal article" date="2007" name="Science">
        <title>Sea anemone genome reveals ancestral eumetazoan gene repertoire and genomic organization.</title>
        <authorList>
            <person name="Putnam N.H."/>
            <person name="Srivastava M."/>
            <person name="Hellsten U."/>
            <person name="Dirks B."/>
            <person name="Chapman J."/>
            <person name="Salamov A."/>
            <person name="Terry A."/>
            <person name="Shapiro H."/>
            <person name="Lindquist E."/>
            <person name="Kapitonov V.V."/>
            <person name="Jurka J."/>
            <person name="Genikhovich G."/>
            <person name="Grigoriev I.V."/>
            <person name="Lucas S.M."/>
            <person name="Steele R.E."/>
            <person name="Finnerty J.R."/>
            <person name="Technau U."/>
            <person name="Martindale M.Q."/>
            <person name="Rokhsar D.S."/>
        </authorList>
    </citation>
    <scope>NUCLEOTIDE SEQUENCE [LARGE SCALE GENOMIC DNA]</scope>
    <source>
        <strain evidence="4">CH2 X CH6</strain>
    </source>
</reference>
<keyword evidence="2" id="KW-1133">Transmembrane helix</keyword>
<dbReference type="OMA" id="FIMRICA"/>
<dbReference type="Gene3D" id="1.20.1070.10">
    <property type="entry name" value="Rhodopsin 7-helix transmembrane proteins"/>
    <property type="match status" value="1"/>
</dbReference>
<feature type="transmembrane region" description="Helical" evidence="2">
    <location>
        <begin position="39"/>
        <end position="64"/>
    </location>
</feature>
<dbReference type="AlphaFoldDB" id="A7RV40"/>
<proteinExistence type="predicted"/>
<protein>
    <submittedName>
        <fullName evidence="3">Uncharacterized protein</fullName>
    </submittedName>
</protein>
<evidence type="ECO:0000313" key="4">
    <source>
        <dbReference type="Proteomes" id="UP000001593"/>
    </source>
</evidence>
<keyword evidence="2" id="KW-0812">Transmembrane</keyword>
<feature type="transmembrane region" description="Helical" evidence="2">
    <location>
        <begin position="308"/>
        <end position="328"/>
    </location>
</feature>
<dbReference type="Proteomes" id="UP000001593">
    <property type="component" value="Unassembled WGS sequence"/>
</dbReference>
<feature type="compositionally biased region" description="Polar residues" evidence="1">
    <location>
        <begin position="1"/>
        <end position="20"/>
    </location>
</feature>
<evidence type="ECO:0000256" key="1">
    <source>
        <dbReference type="SAM" id="MobiDB-lite"/>
    </source>
</evidence>
<feature type="transmembrane region" description="Helical" evidence="2">
    <location>
        <begin position="178"/>
        <end position="198"/>
    </location>
</feature>
<evidence type="ECO:0000256" key="2">
    <source>
        <dbReference type="SAM" id="Phobius"/>
    </source>
</evidence>
<sequence>MSIQNQVQSDTETSLTSNTSDHIHDEEPPAIIVGFKNPLLASVITTLCLIIIWAVALLPLYFYLSPLPSPAEGPATNSRMFTPLQAKAGNIVDNISLVVSLLGFLFIFATWMAIKQLCIGWETGAFYRGIRHIWVMSKGVQSFVIVVGNGMGQEKSFCTDEFYPVPEKRQTSFCTAQGLIIQYLSNVLALWFVVYSFTLLKMINSNTINPRQNTQTPHLLYSAICWLLPIISVAMVLSKDKYAPFIMRICAPSDSKYAYFTNSAITQLAQGVGCTCLFFVVYKLCQMRNLDGVAGIQAQSRRKNMDKIAIRLVCLMFAYAMCVALVYIPTCVQLRHKNLLQFYVKKYVACLMFATSSDFCPKEYEQFTFADTWIASYLSSALFAISTNSK</sequence>
<accession>A7RV40</accession>
<dbReference type="EMBL" id="DS469542">
    <property type="protein sequence ID" value="EDO44683.1"/>
    <property type="molecule type" value="Genomic_DNA"/>
</dbReference>
<feature type="transmembrane region" description="Helical" evidence="2">
    <location>
        <begin position="95"/>
        <end position="114"/>
    </location>
</feature>
<keyword evidence="2" id="KW-0472">Membrane</keyword>
<name>A7RV40_NEMVE</name>
<gene>
    <name evidence="3" type="ORF">NEMVEDRAFT_v1g240891</name>
</gene>
<dbReference type="InParanoid" id="A7RV40"/>